<evidence type="ECO:0000313" key="1">
    <source>
        <dbReference type="EMBL" id="KKN00375.1"/>
    </source>
</evidence>
<dbReference type="AlphaFoldDB" id="A0A0F9LZ56"/>
<comment type="caution">
    <text evidence="1">The sequence shown here is derived from an EMBL/GenBank/DDBJ whole genome shotgun (WGS) entry which is preliminary data.</text>
</comment>
<protein>
    <submittedName>
        <fullName evidence="1">Uncharacterized protein</fullName>
    </submittedName>
</protein>
<name>A0A0F9LZ56_9ZZZZ</name>
<organism evidence="1">
    <name type="scientific">marine sediment metagenome</name>
    <dbReference type="NCBI Taxonomy" id="412755"/>
    <lineage>
        <taxon>unclassified sequences</taxon>
        <taxon>metagenomes</taxon>
        <taxon>ecological metagenomes</taxon>
    </lineage>
</organism>
<accession>A0A0F9LZ56</accession>
<sequence>MNASGNLIAPFEVITNINTLGQKTTRVNVGRYRFVDTRVEDIVGASAEVSTKLSI</sequence>
<proteinExistence type="predicted"/>
<dbReference type="EMBL" id="LAZR01005384">
    <property type="protein sequence ID" value="KKN00375.1"/>
    <property type="molecule type" value="Genomic_DNA"/>
</dbReference>
<reference evidence="1" key="1">
    <citation type="journal article" date="2015" name="Nature">
        <title>Complex archaea that bridge the gap between prokaryotes and eukaryotes.</title>
        <authorList>
            <person name="Spang A."/>
            <person name="Saw J.H."/>
            <person name="Jorgensen S.L."/>
            <person name="Zaremba-Niedzwiedzka K."/>
            <person name="Martijn J."/>
            <person name="Lind A.E."/>
            <person name="van Eijk R."/>
            <person name="Schleper C."/>
            <person name="Guy L."/>
            <person name="Ettema T.J."/>
        </authorList>
    </citation>
    <scope>NUCLEOTIDE SEQUENCE</scope>
</reference>
<gene>
    <name evidence="1" type="ORF">LCGC14_1138500</name>
</gene>